<comment type="caution">
    <text evidence="20">The sequence shown here is derived from an EMBL/GenBank/DDBJ whole genome shotgun (WGS) entry which is preliminary data.</text>
</comment>
<dbReference type="Pfam" id="PF02878">
    <property type="entry name" value="PGM_PMM_I"/>
    <property type="match status" value="1"/>
</dbReference>
<evidence type="ECO:0000256" key="4">
    <source>
        <dbReference type="ARBA" id="ARBA00005189"/>
    </source>
</evidence>
<comment type="pathway">
    <text evidence="3">Glycolipid metabolism; diglucosyl-diacylglycerol biosynthesis.</text>
</comment>
<comment type="pathway">
    <text evidence="4">Lipid metabolism.</text>
</comment>
<feature type="domain" description="Alpha-D-phosphohexomutase alpha/beta/alpha" evidence="19">
    <location>
        <begin position="353"/>
        <end position="479"/>
    </location>
</feature>
<feature type="domain" description="Alpha-D-phosphohexomutase alpha/beta/alpha" evidence="17">
    <location>
        <begin position="67"/>
        <end position="204"/>
    </location>
</feature>
<keyword evidence="7" id="KW-0119">Carbohydrate metabolism</keyword>
<evidence type="ECO:0000256" key="14">
    <source>
        <dbReference type="ARBA" id="ARBA00041467"/>
    </source>
</evidence>
<accession>A0A2W0CC31</accession>
<gene>
    <name evidence="20" type="primary">manB1</name>
    <name evidence="20" type="ORF">PIL02S_02508</name>
</gene>
<keyword evidence="8" id="KW-0597">Phosphoprotein</keyword>
<dbReference type="PROSITE" id="PS00710">
    <property type="entry name" value="PGM_PMM"/>
    <property type="match status" value="1"/>
</dbReference>
<dbReference type="GO" id="GO:0006166">
    <property type="term" value="P:purine ribonucleoside salvage"/>
    <property type="evidence" value="ECO:0007669"/>
    <property type="project" value="TreeGrafter"/>
</dbReference>
<evidence type="ECO:0000256" key="10">
    <source>
        <dbReference type="ARBA" id="ARBA00022842"/>
    </source>
</evidence>
<dbReference type="GO" id="GO:0008973">
    <property type="term" value="F:phosphopentomutase activity"/>
    <property type="evidence" value="ECO:0007669"/>
    <property type="project" value="TreeGrafter"/>
</dbReference>
<dbReference type="CDD" id="cd05799">
    <property type="entry name" value="PGM2"/>
    <property type="match status" value="1"/>
</dbReference>
<comment type="catalytic activity">
    <reaction evidence="1">
        <text>alpha-D-glucose 1-phosphate = alpha-D-glucose 6-phosphate</text>
        <dbReference type="Rhea" id="RHEA:23536"/>
        <dbReference type="ChEBI" id="CHEBI:58225"/>
        <dbReference type="ChEBI" id="CHEBI:58601"/>
        <dbReference type="EC" id="5.4.2.2"/>
    </reaction>
</comment>
<dbReference type="Pfam" id="PF02879">
    <property type="entry name" value="PGM_PMM_II"/>
    <property type="match status" value="1"/>
</dbReference>
<evidence type="ECO:0000256" key="5">
    <source>
        <dbReference type="ARBA" id="ARBA00010231"/>
    </source>
</evidence>
<evidence type="ECO:0000313" key="20">
    <source>
        <dbReference type="EMBL" id="PYY29544.1"/>
    </source>
</evidence>
<dbReference type="InterPro" id="IPR005846">
    <property type="entry name" value="A-D-PHexomutase_a/b/a-III"/>
</dbReference>
<evidence type="ECO:0000256" key="12">
    <source>
        <dbReference type="ARBA" id="ARBA00039995"/>
    </source>
</evidence>
<evidence type="ECO:0000256" key="1">
    <source>
        <dbReference type="ARBA" id="ARBA00000443"/>
    </source>
</evidence>
<dbReference type="InterPro" id="IPR016066">
    <property type="entry name" value="A-D-PHexomutase_CS"/>
</dbReference>
<name>A0A2W0CC31_9BACL</name>
<evidence type="ECO:0000256" key="6">
    <source>
        <dbReference type="ARBA" id="ARBA00012728"/>
    </source>
</evidence>
<sequence>MLKQLSKPLNLYRRKGFIGMEQLSGTAAQTLQQWLEDASIDEATKQELRDLQDQPKELEDRFYRNLEFGTGGLRGVIGAGSNRMNKYTVGRATQGFARYLLEQHGDKEGRPSVVIAHDSRHYSPEFTLDAALVLAGNGIVAKLFTSLRPTPQLSFSVRHLQATGGIVVTASHNPPEYNGYKVYNHEGGQLVPHEAEKVIQYIQEVPSLADVKKLTQEEAEAQGLLVWLGEEEDQAFVDTVASVSLSRDLIQSGVGRDFKIVFTPLHGTGNIPVRRVLEQIGFEQVHVVAEQEQPDAEFSTVKSPNPEEREAFTLAMKLGESVGADILIGTDPDADRMGAVVKDNDGKYFVLSGNQSGAIMVHYVLSRLQETGKLPSNSAVVKTIVTSEMGAVIAEHYGAEVMNTLTGFKYIGEKMNQFEATGSHTFLFGYEESYGYLAGSYARDKDAILASMLIAEAAAYYKNQGKTLYDVLQELYSQFGYFLEKLESRTLKGKDGVAQIQAKMTDWRSNPPQEVAGIAVQDVLDYSLGLDGLPKENVLKFILADGSWFCLRPSGTEPKIKVYFAVRGESLEDAEGRIERLASTVMSRVDAQ</sequence>
<dbReference type="EC" id="5.4.2.2" evidence="6"/>
<dbReference type="AlphaFoldDB" id="A0A2W0CC31"/>
<dbReference type="SUPFAM" id="SSF55957">
    <property type="entry name" value="Phosphoglucomutase, C-terminal domain"/>
    <property type="match status" value="1"/>
</dbReference>
<dbReference type="SUPFAM" id="SSF53738">
    <property type="entry name" value="Phosphoglucomutase, first 3 domains"/>
    <property type="match status" value="3"/>
</dbReference>
<evidence type="ECO:0000256" key="9">
    <source>
        <dbReference type="ARBA" id="ARBA00022723"/>
    </source>
</evidence>
<dbReference type="Gene3D" id="3.40.120.10">
    <property type="entry name" value="Alpha-D-Glucose-1,6-Bisphosphate, subunit A, domain 3"/>
    <property type="match status" value="3"/>
</dbReference>
<comment type="cofactor">
    <cofactor evidence="2">
        <name>Mg(2+)</name>
        <dbReference type="ChEBI" id="CHEBI:18420"/>
    </cofactor>
</comment>
<organism evidence="20 21">
    <name type="scientific">Paenibacillus illinoisensis</name>
    <dbReference type="NCBI Taxonomy" id="59845"/>
    <lineage>
        <taxon>Bacteria</taxon>
        <taxon>Bacillati</taxon>
        <taxon>Bacillota</taxon>
        <taxon>Bacilli</taxon>
        <taxon>Bacillales</taxon>
        <taxon>Paenibacillaceae</taxon>
        <taxon>Paenibacillus</taxon>
    </lineage>
</organism>
<dbReference type="InterPro" id="IPR005843">
    <property type="entry name" value="A-D-PHexomutase_C"/>
</dbReference>
<evidence type="ECO:0000256" key="11">
    <source>
        <dbReference type="ARBA" id="ARBA00023235"/>
    </source>
</evidence>
<dbReference type="Pfam" id="PF02880">
    <property type="entry name" value="PGM_PMM_III"/>
    <property type="match status" value="1"/>
</dbReference>
<dbReference type="Pfam" id="PF00408">
    <property type="entry name" value="PGM_PMM_IV"/>
    <property type="match status" value="1"/>
</dbReference>
<proteinExistence type="inferred from homology"/>
<dbReference type="InterPro" id="IPR005844">
    <property type="entry name" value="A-D-PHexomutase_a/b/a-I"/>
</dbReference>
<reference evidence="20 21" key="1">
    <citation type="submission" date="2018-01" db="EMBL/GenBank/DDBJ databases">
        <title>Genome sequence of the PGP bacterium Paenibacillus illinoisensis E3.</title>
        <authorList>
            <person name="Rolli E."/>
            <person name="Marasco R."/>
            <person name="Bessem C."/>
            <person name="Michoud G."/>
            <person name="Gaiarsa S."/>
            <person name="Borin S."/>
            <person name="Daffonchio D."/>
        </authorList>
    </citation>
    <scope>NUCLEOTIDE SEQUENCE [LARGE SCALE GENOMIC DNA]</scope>
    <source>
        <strain evidence="20 21">E3</strain>
    </source>
</reference>
<dbReference type="InterPro" id="IPR005841">
    <property type="entry name" value="Alpha-D-phosphohexomutase_SF"/>
</dbReference>
<dbReference type="GO" id="GO:0006006">
    <property type="term" value="P:glucose metabolic process"/>
    <property type="evidence" value="ECO:0007669"/>
    <property type="project" value="UniProtKB-KW"/>
</dbReference>
<dbReference type="Gene3D" id="3.30.310.50">
    <property type="entry name" value="Alpha-D-phosphohexomutase, C-terminal domain"/>
    <property type="match status" value="1"/>
</dbReference>
<evidence type="ECO:0000259" key="17">
    <source>
        <dbReference type="Pfam" id="PF02878"/>
    </source>
</evidence>
<dbReference type="PRINTS" id="PR00509">
    <property type="entry name" value="PGMPMM"/>
</dbReference>
<evidence type="ECO:0000256" key="8">
    <source>
        <dbReference type="ARBA" id="ARBA00022553"/>
    </source>
</evidence>
<dbReference type="InterPro" id="IPR016055">
    <property type="entry name" value="A-D-PHexomutase_a/b/a-I/II/III"/>
</dbReference>
<dbReference type="GO" id="GO:0004614">
    <property type="term" value="F:phosphoglucomutase activity"/>
    <property type="evidence" value="ECO:0007669"/>
    <property type="project" value="UniProtKB-EC"/>
</dbReference>
<evidence type="ECO:0000259" key="19">
    <source>
        <dbReference type="Pfam" id="PF02880"/>
    </source>
</evidence>
<evidence type="ECO:0000259" key="16">
    <source>
        <dbReference type="Pfam" id="PF00408"/>
    </source>
</evidence>
<feature type="domain" description="Alpha-D-phosphohexomutase C-terminal" evidence="16">
    <location>
        <begin position="509"/>
        <end position="567"/>
    </location>
</feature>
<comment type="similarity">
    <text evidence="5 15">Belongs to the phosphohexose mutase family.</text>
</comment>
<evidence type="ECO:0000256" key="2">
    <source>
        <dbReference type="ARBA" id="ARBA00001946"/>
    </source>
</evidence>
<dbReference type="InterPro" id="IPR036900">
    <property type="entry name" value="A-D-PHexomutase_C_sf"/>
</dbReference>
<evidence type="ECO:0000256" key="13">
    <source>
        <dbReference type="ARBA" id="ARBA00041398"/>
    </source>
</evidence>
<protein>
    <recommendedName>
        <fullName evidence="12">Phosphoglucomutase</fullName>
        <ecNumber evidence="6">5.4.2.2</ecNumber>
    </recommendedName>
    <alternativeName>
        <fullName evidence="14">Alpha-phosphoglucomutase</fullName>
    </alternativeName>
    <alternativeName>
        <fullName evidence="13">Glucose phosphomutase</fullName>
    </alternativeName>
</protein>
<evidence type="ECO:0000313" key="21">
    <source>
        <dbReference type="Proteomes" id="UP000247459"/>
    </source>
</evidence>
<keyword evidence="9 15" id="KW-0479">Metal-binding</keyword>
<dbReference type="GO" id="GO:0000287">
    <property type="term" value="F:magnesium ion binding"/>
    <property type="evidence" value="ECO:0007669"/>
    <property type="project" value="InterPro"/>
</dbReference>
<evidence type="ECO:0000256" key="3">
    <source>
        <dbReference type="ARBA" id="ARBA00005164"/>
    </source>
</evidence>
<keyword evidence="11 20" id="KW-0413">Isomerase</keyword>
<keyword evidence="10 15" id="KW-0460">Magnesium</keyword>
<evidence type="ECO:0000259" key="18">
    <source>
        <dbReference type="Pfam" id="PF02879"/>
    </source>
</evidence>
<dbReference type="InterPro" id="IPR005845">
    <property type="entry name" value="A-D-PHexomutase_a/b/a-II"/>
</dbReference>
<dbReference type="PANTHER" id="PTHR45745">
    <property type="entry name" value="PHOSPHOMANNOMUTASE 45A"/>
    <property type="match status" value="1"/>
</dbReference>
<evidence type="ECO:0000256" key="7">
    <source>
        <dbReference type="ARBA" id="ARBA00022526"/>
    </source>
</evidence>
<dbReference type="PANTHER" id="PTHR45745:SF1">
    <property type="entry name" value="PHOSPHOGLUCOMUTASE 2B-RELATED"/>
    <property type="match status" value="1"/>
</dbReference>
<dbReference type="EMBL" id="PRLG01000018">
    <property type="protein sequence ID" value="PYY29544.1"/>
    <property type="molecule type" value="Genomic_DNA"/>
</dbReference>
<dbReference type="Proteomes" id="UP000247459">
    <property type="component" value="Unassembled WGS sequence"/>
</dbReference>
<keyword evidence="7" id="KW-0313">Glucose metabolism</keyword>
<evidence type="ECO:0000256" key="15">
    <source>
        <dbReference type="RuleBase" id="RU004326"/>
    </source>
</evidence>
<feature type="domain" description="Alpha-D-phosphohexomutase alpha/beta/alpha" evidence="18">
    <location>
        <begin position="251"/>
        <end position="346"/>
    </location>
</feature>